<feature type="region of interest" description="Disordered" evidence="1">
    <location>
        <begin position="339"/>
        <end position="404"/>
    </location>
</feature>
<feature type="compositionally biased region" description="Basic and acidic residues" evidence="1">
    <location>
        <begin position="122"/>
        <end position="226"/>
    </location>
</feature>
<sequence length="404" mass="44693">MFVDVLKRYLLIVWNFFFGQASTESIKDSPSCPKEQPTDLADVVPPVEVDSNDDNIENREDEDDDIEEIFDDEDEEGEELELEDEDEVEEDENEKVPIVTKKPEDKVVIKDEPTKPSVPVNKIEEVKVPDVLPKPKDEVKKPEPPKVPKETGEKENPKVDIDNAKKSEVPAKLKPEFEAYEREEAPPAKPVAPEKDASKFKSSEFEIVEREDKDLPPPKPKAEFENVKGMAVPPPPPPSSTIKSDPATAPDSAKGNTSRPAEVKVDSDDKSALKPAALEKAAAHVKFQENDDKKTSGKGPVPAVDFATLEKGETVVKPPTAATGNATAGDAVEDFLSAEQTHGGQLLNRHHESIQDQQLDYSDSGEELSDDDIEIDYEDDEDDEEVVEVKPLPPVARSVYKKND</sequence>
<gene>
    <name evidence="3" type="ORF">AGLY_005871</name>
</gene>
<keyword evidence="4" id="KW-1185">Reference proteome</keyword>
<keyword evidence="2" id="KW-0732">Signal</keyword>
<evidence type="ECO:0000256" key="1">
    <source>
        <dbReference type="SAM" id="MobiDB-lite"/>
    </source>
</evidence>
<feature type="region of interest" description="Disordered" evidence="1">
    <location>
        <begin position="25"/>
        <end position="303"/>
    </location>
</feature>
<dbReference type="AlphaFoldDB" id="A0A6G0TTE8"/>
<dbReference type="OrthoDB" id="6627809at2759"/>
<dbReference type="EMBL" id="VYZN01000017">
    <property type="protein sequence ID" value="KAE9537899.1"/>
    <property type="molecule type" value="Genomic_DNA"/>
</dbReference>
<proteinExistence type="predicted"/>
<comment type="caution">
    <text evidence="3">The sequence shown here is derived from an EMBL/GenBank/DDBJ whole genome shotgun (WGS) entry which is preliminary data.</text>
</comment>
<feature type="compositionally biased region" description="Basic and acidic residues" evidence="1">
    <location>
        <begin position="286"/>
        <end position="295"/>
    </location>
</feature>
<feature type="compositionally biased region" description="Acidic residues" evidence="1">
    <location>
        <begin position="363"/>
        <end position="386"/>
    </location>
</feature>
<protein>
    <submittedName>
        <fullName evidence="3">Uncharacterized protein</fullName>
    </submittedName>
</protein>
<accession>A0A6G0TTE8</accession>
<evidence type="ECO:0000313" key="3">
    <source>
        <dbReference type="EMBL" id="KAE9537899.1"/>
    </source>
</evidence>
<organism evidence="3 4">
    <name type="scientific">Aphis glycines</name>
    <name type="common">Soybean aphid</name>
    <dbReference type="NCBI Taxonomy" id="307491"/>
    <lineage>
        <taxon>Eukaryota</taxon>
        <taxon>Metazoa</taxon>
        <taxon>Ecdysozoa</taxon>
        <taxon>Arthropoda</taxon>
        <taxon>Hexapoda</taxon>
        <taxon>Insecta</taxon>
        <taxon>Pterygota</taxon>
        <taxon>Neoptera</taxon>
        <taxon>Paraneoptera</taxon>
        <taxon>Hemiptera</taxon>
        <taxon>Sternorrhyncha</taxon>
        <taxon>Aphidomorpha</taxon>
        <taxon>Aphidoidea</taxon>
        <taxon>Aphididae</taxon>
        <taxon>Aphidini</taxon>
        <taxon>Aphis</taxon>
        <taxon>Aphis</taxon>
    </lineage>
</organism>
<feature type="compositionally biased region" description="Acidic residues" evidence="1">
    <location>
        <begin position="50"/>
        <end position="93"/>
    </location>
</feature>
<feature type="chain" id="PRO_5026222263" evidence="2">
    <location>
        <begin position="24"/>
        <end position="404"/>
    </location>
</feature>
<dbReference type="Proteomes" id="UP000475862">
    <property type="component" value="Unassembled WGS sequence"/>
</dbReference>
<feature type="compositionally biased region" description="Basic and acidic residues" evidence="1">
    <location>
        <begin position="261"/>
        <end position="272"/>
    </location>
</feature>
<name>A0A6G0TTE8_APHGL</name>
<evidence type="ECO:0000256" key="2">
    <source>
        <dbReference type="SAM" id="SignalP"/>
    </source>
</evidence>
<feature type="signal peptide" evidence="2">
    <location>
        <begin position="1"/>
        <end position="23"/>
    </location>
</feature>
<feature type="compositionally biased region" description="Basic and acidic residues" evidence="1">
    <location>
        <begin position="101"/>
        <end position="114"/>
    </location>
</feature>
<reference evidence="3 4" key="1">
    <citation type="submission" date="2019-08" db="EMBL/GenBank/DDBJ databases">
        <title>The genome of the soybean aphid Biotype 1, its phylome, world population structure and adaptation to the North American continent.</title>
        <authorList>
            <person name="Giordano R."/>
            <person name="Donthu R.K."/>
            <person name="Hernandez A.G."/>
            <person name="Wright C.L."/>
            <person name="Zimin A.V."/>
        </authorList>
    </citation>
    <scope>NUCLEOTIDE SEQUENCE [LARGE SCALE GENOMIC DNA]</scope>
    <source>
        <tissue evidence="3">Whole aphids</tissue>
    </source>
</reference>
<evidence type="ECO:0000313" key="4">
    <source>
        <dbReference type="Proteomes" id="UP000475862"/>
    </source>
</evidence>